<feature type="compositionally biased region" description="Basic and acidic residues" evidence="1">
    <location>
        <begin position="189"/>
        <end position="206"/>
    </location>
</feature>
<accession>A0A2N5SA98</accession>
<feature type="compositionally biased region" description="Basic and acidic residues" evidence="1">
    <location>
        <begin position="278"/>
        <end position="298"/>
    </location>
</feature>
<feature type="compositionally biased region" description="Low complexity" evidence="1">
    <location>
        <begin position="160"/>
        <end position="175"/>
    </location>
</feature>
<organism evidence="2 3">
    <name type="scientific">Puccinia coronata f. sp. avenae</name>
    <dbReference type="NCBI Taxonomy" id="200324"/>
    <lineage>
        <taxon>Eukaryota</taxon>
        <taxon>Fungi</taxon>
        <taxon>Dikarya</taxon>
        <taxon>Basidiomycota</taxon>
        <taxon>Pucciniomycotina</taxon>
        <taxon>Pucciniomycetes</taxon>
        <taxon>Pucciniales</taxon>
        <taxon>Pucciniaceae</taxon>
        <taxon>Puccinia</taxon>
    </lineage>
</organism>
<evidence type="ECO:0000256" key="1">
    <source>
        <dbReference type="SAM" id="MobiDB-lite"/>
    </source>
</evidence>
<feature type="compositionally biased region" description="Polar residues" evidence="1">
    <location>
        <begin position="299"/>
        <end position="324"/>
    </location>
</feature>
<name>A0A2N5SA98_9BASI</name>
<sequence length="341" mass="37767">MLNTRSPRTKKDQPKEKASPSRLSSRSSPSRLNKFSGKTAPLLPAQIPLPPSPPASDALVLDDPFAPPSSPPPQQQQHQHQVQRRVSPRTKASASRQPVPQPTRRRSTHRALEAAIESKQLLSRARTKKRRVLEDQFQSSSPPTSPTNRKSSRTTKRLKTYSSPARRSPSSSPTRAAKDSPNNPFLAHPGEKPRRAGAKRDDEYRKLVYVFRGKRIPYDTAEDLNEGGGSPFASSCPKLLFPSPPSPGAPRKLQFREEEDTIVGGSRGACQLSPSRANQRDRSHLAFQTPKRDKDKNQSHMLPTPQSRPRRTTQQPNPHSNPNPLTAGPAKSAKTMAKAMR</sequence>
<dbReference type="AlphaFoldDB" id="A0A2N5SA98"/>
<feature type="compositionally biased region" description="Pro residues" evidence="1">
    <location>
        <begin position="65"/>
        <end position="74"/>
    </location>
</feature>
<feature type="region of interest" description="Disordered" evidence="1">
    <location>
        <begin position="1"/>
        <end position="341"/>
    </location>
</feature>
<evidence type="ECO:0000313" key="2">
    <source>
        <dbReference type="EMBL" id="PLW10173.1"/>
    </source>
</evidence>
<proteinExistence type="predicted"/>
<gene>
    <name evidence="2" type="ORF">PCASD_19882</name>
</gene>
<reference evidence="2 3" key="1">
    <citation type="submission" date="2017-11" db="EMBL/GenBank/DDBJ databases">
        <title>De novo assembly and phasing of dikaryotic genomes from two isolates of Puccinia coronata f. sp. avenae, the causal agent of oat crown rust.</title>
        <authorList>
            <person name="Miller M.E."/>
            <person name="Zhang Y."/>
            <person name="Omidvar V."/>
            <person name="Sperschneider J."/>
            <person name="Schwessinger B."/>
            <person name="Raley C."/>
            <person name="Palmer J.M."/>
            <person name="Garnica D."/>
            <person name="Upadhyaya N."/>
            <person name="Rathjen J."/>
            <person name="Taylor J.M."/>
            <person name="Park R.F."/>
            <person name="Dodds P.N."/>
            <person name="Hirsch C.D."/>
            <person name="Kianian S.F."/>
            <person name="Figueroa M."/>
        </authorList>
    </citation>
    <scope>NUCLEOTIDE SEQUENCE [LARGE SCALE GENOMIC DNA]</scope>
    <source>
        <strain evidence="2">12SD80</strain>
    </source>
</reference>
<feature type="compositionally biased region" description="Basic and acidic residues" evidence="1">
    <location>
        <begin position="9"/>
        <end position="19"/>
    </location>
</feature>
<feature type="compositionally biased region" description="Low complexity" evidence="1">
    <location>
        <begin position="139"/>
        <end position="149"/>
    </location>
</feature>
<feature type="compositionally biased region" description="Low complexity" evidence="1">
    <location>
        <begin position="20"/>
        <end position="32"/>
    </location>
</feature>
<feature type="compositionally biased region" description="Basic residues" evidence="1">
    <location>
        <begin position="150"/>
        <end position="159"/>
    </location>
</feature>
<dbReference type="EMBL" id="PGCI01000975">
    <property type="protein sequence ID" value="PLW10173.1"/>
    <property type="molecule type" value="Genomic_DNA"/>
</dbReference>
<comment type="caution">
    <text evidence="2">The sequence shown here is derived from an EMBL/GenBank/DDBJ whole genome shotgun (WGS) entry which is preliminary data.</text>
</comment>
<protein>
    <submittedName>
        <fullName evidence="2">Uncharacterized protein</fullName>
    </submittedName>
</protein>
<dbReference type="Proteomes" id="UP000235392">
    <property type="component" value="Unassembled WGS sequence"/>
</dbReference>
<evidence type="ECO:0000313" key="3">
    <source>
        <dbReference type="Proteomes" id="UP000235392"/>
    </source>
</evidence>